<evidence type="ECO:0000256" key="3">
    <source>
        <dbReference type="ARBA" id="ARBA00053226"/>
    </source>
</evidence>
<proteinExistence type="predicted"/>
<dbReference type="PANTHER" id="PTHR12356">
    <property type="entry name" value="NUCLEAR MOVEMENT PROTEIN NUDC"/>
    <property type="match status" value="1"/>
</dbReference>
<feature type="compositionally biased region" description="Basic and acidic residues" evidence="4">
    <location>
        <begin position="75"/>
        <end position="129"/>
    </location>
</feature>
<keyword evidence="2" id="KW-0963">Cytoplasm</keyword>
<evidence type="ECO:0000256" key="2">
    <source>
        <dbReference type="ARBA" id="ARBA00022490"/>
    </source>
</evidence>
<dbReference type="EMBL" id="HBEV01005402">
    <property type="protein sequence ID" value="CAD8583587.1"/>
    <property type="molecule type" value="Transcribed_RNA"/>
</dbReference>
<dbReference type="InterPro" id="IPR037898">
    <property type="entry name" value="NudC_fam"/>
</dbReference>
<dbReference type="CDD" id="cd06467">
    <property type="entry name" value="p23_NUDC_like"/>
    <property type="match status" value="1"/>
</dbReference>
<reference evidence="6" key="1">
    <citation type="submission" date="2021-01" db="EMBL/GenBank/DDBJ databases">
        <authorList>
            <person name="Corre E."/>
            <person name="Pelletier E."/>
            <person name="Niang G."/>
            <person name="Scheremetjew M."/>
            <person name="Finn R."/>
            <person name="Kale V."/>
            <person name="Holt S."/>
            <person name="Cochrane G."/>
            <person name="Meng A."/>
            <person name="Brown T."/>
            <person name="Cohen L."/>
        </authorList>
    </citation>
    <scope>NUCLEOTIDE SEQUENCE</scope>
    <source>
        <strain evidence="6">CCMP494</strain>
    </source>
</reference>
<evidence type="ECO:0000256" key="1">
    <source>
        <dbReference type="ARBA" id="ARBA00004496"/>
    </source>
</evidence>
<feature type="region of interest" description="Disordered" evidence="4">
    <location>
        <begin position="75"/>
        <end position="176"/>
    </location>
</feature>
<comment type="function">
    <text evidence="3">Small heat shock protein required for the establishment of auxin gradients and for patterning of the apical domain of the embryo. Involved in the specification of the cotyledon primordia. Also required for normal inflorescence and floral meristem function, normal developmental patterning and thermotolerance. Acts as a molecular chaperone.</text>
</comment>
<dbReference type="AlphaFoldDB" id="A0A7S0KJD2"/>
<evidence type="ECO:0000259" key="5">
    <source>
        <dbReference type="PROSITE" id="PS51203"/>
    </source>
</evidence>
<gene>
    <name evidence="6" type="ORF">MSP1404_LOCUS4118</name>
</gene>
<dbReference type="PANTHER" id="PTHR12356:SF3">
    <property type="entry name" value="NUCLEAR MIGRATION PROTEIN NUDC"/>
    <property type="match status" value="1"/>
</dbReference>
<dbReference type="SUPFAM" id="SSF49764">
    <property type="entry name" value="HSP20-like chaperones"/>
    <property type="match status" value="1"/>
</dbReference>
<dbReference type="InterPro" id="IPR007052">
    <property type="entry name" value="CS_dom"/>
</dbReference>
<evidence type="ECO:0000313" key="6">
    <source>
        <dbReference type="EMBL" id="CAD8583587.1"/>
    </source>
</evidence>
<dbReference type="Gene3D" id="2.60.40.790">
    <property type="match status" value="1"/>
</dbReference>
<feature type="compositionally biased region" description="Basic and acidic residues" evidence="4">
    <location>
        <begin position="149"/>
        <end position="165"/>
    </location>
</feature>
<protein>
    <recommendedName>
        <fullName evidence="5">CS domain-containing protein</fullName>
    </recommendedName>
</protein>
<dbReference type="GO" id="GO:0051082">
    <property type="term" value="F:unfolded protein binding"/>
    <property type="evidence" value="ECO:0007669"/>
    <property type="project" value="TreeGrafter"/>
</dbReference>
<dbReference type="Pfam" id="PF04969">
    <property type="entry name" value="CS"/>
    <property type="match status" value="1"/>
</dbReference>
<dbReference type="GO" id="GO:0006457">
    <property type="term" value="P:protein folding"/>
    <property type="evidence" value="ECO:0007669"/>
    <property type="project" value="TreeGrafter"/>
</dbReference>
<dbReference type="PROSITE" id="PS51203">
    <property type="entry name" value="CS"/>
    <property type="match status" value="1"/>
</dbReference>
<dbReference type="InterPro" id="IPR008978">
    <property type="entry name" value="HSP20-like_chaperone"/>
</dbReference>
<organism evidence="6">
    <name type="scientific">Micromonas pusilla</name>
    <name type="common">Picoplanktonic green alga</name>
    <name type="synonym">Chromulina pusilla</name>
    <dbReference type="NCBI Taxonomy" id="38833"/>
    <lineage>
        <taxon>Eukaryota</taxon>
        <taxon>Viridiplantae</taxon>
        <taxon>Chlorophyta</taxon>
        <taxon>Mamiellophyceae</taxon>
        <taxon>Mamiellales</taxon>
        <taxon>Mamiellaceae</taxon>
        <taxon>Micromonas</taxon>
    </lineage>
</organism>
<feature type="domain" description="CS" evidence="5">
    <location>
        <begin position="187"/>
        <end position="276"/>
    </location>
</feature>
<dbReference type="FunFam" id="2.60.40.790:FF:000001">
    <property type="entry name" value="Nuclear migration protein nudC"/>
    <property type="match status" value="1"/>
</dbReference>
<comment type="subcellular location">
    <subcellularLocation>
        <location evidence="1">Cytoplasm</location>
    </subcellularLocation>
</comment>
<accession>A0A7S0KJD2</accession>
<sequence>MPLDDETAARFDHMMLPLAQQVAAMAQGENAIDLMLDLYFSFLRRKTDFFSQGEMCERAVQSAFERQRAIVAKSEEGKARAAAEKAAKEAAEREAARAREAAELERQAEEDEKRRARVKQAELERKMAEQAKAADGSDKIQEITDEEAEKIKGGDETDDVSHDLTADDDDQDKLAPGTMMPNSGNGGEAEHYVWHQTLTDVDVRVRIPVGTTSKQIVCDFKKSKWVFGLKGQTPMIEGDLYNDVQIDDCFWTMEDKTTVLVTFQKKNDMEWWDCVVKGHPCIDTKKVTPENSKLSDLDGETRATVEKMMFDQHQKMKGQPTSDEMKKQDMMKQFMDAHPEMDFSQCKFS</sequence>
<name>A0A7S0KJD2_MICPS</name>
<evidence type="ECO:0000256" key="4">
    <source>
        <dbReference type="SAM" id="MobiDB-lite"/>
    </source>
</evidence>
<dbReference type="GO" id="GO:0005737">
    <property type="term" value="C:cytoplasm"/>
    <property type="evidence" value="ECO:0007669"/>
    <property type="project" value="UniProtKB-SubCell"/>
</dbReference>